<proteinExistence type="predicted"/>
<dbReference type="EMBL" id="BLAE01000059">
    <property type="protein sequence ID" value="GES14414.1"/>
    <property type="molecule type" value="Genomic_DNA"/>
</dbReference>
<organism evidence="2 3">
    <name type="scientific">Acrocarpospora macrocephala</name>
    <dbReference type="NCBI Taxonomy" id="150177"/>
    <lineage>
        <taxon>Bacteria</taxon>
        <taxon>Bacillati</taxon>
        <taxon>Actinomycetota</taxon>
        <taxon>Actinomycetes</taxon>
        <taxon>Streptosporangiales</taxon>
        <taxon>Streptosporangiaceae</taxon>
        <taxon>Acrocarpospora</taxon>
    </lineage>
</organism>
<evidence type="ECO:0008006" key="4">
    <source>
        <dbReference type="Google" id="ProtNLM"/>
    </source>
</evidence>
<keyword evidence="1" id="KW-1133">Transmembrane helix</keyword>
<evidence type="ECO:0000313" key="2">
    <source>
        <dbReference type="EMBL" id="GES14414.1"/>
    </source>
</evidence>
<accession>A0A5M3WZT4</accession>
<dbReference type="Proteomes" id="UP000331127">
    <property type="component" value="Unassembled WGS sequence"/>
</dbReference>
<feature type="transmembrane region" description="Helical" evidence="1">
    <location>
        <begin position="91"/>
        <end position="110"/>
    </location>
</feature>
<keyword evidence="1" id="KW-0472">Membrane</keyword>
<gene>
    <name evidence="2" type="ORF">Amac_080110</name>
</gene>
<keyword evidence="1" id="KW-0812">Transmembrane</keyword>
<dbReference type="AlphaFoldDB" id="A0A5M3WZT4"/>
<evidence type="ECO:0000313" key="3">
    <source>
        <dbReference type="Proteomes" id="UP000331127"/>
    </source>
</evidence>
<protein>
    <recommendedName>
        <fullName evidence="4">Sporulation protein</fullName>
    </recommendedName>
</protein>
<evidence type="ECO:0000256" key="1">
    <source>
        <dbReference type="SAM" id="Phobius"/>
    </source>
</evidence>
<name>A0A5M3WZT4_9ACTN</name>
<comment type="caution">
    <text evidence="2">The sequence shown here is derived from an EMBL/GenBank/DDBJ whole genome shotgun (WGS) entry which is preliminary data.</text>
</comment>
<keyword evidence="3" id="KW-1185">Reference proteome</keyword>
<reference evidence="2 3" key="1">
    <citation type="submission" date="2019-10" db="EMBL/GenBank/DDBJ databases">
        <title>Whole genome shotgun sequence of Acrocarpospora macrocephala NBRC 16266.</title>
        <authorList>
            <person name="Ichikawa N."/>
            <person name="Kimura A."/>
            <person name="Kitahashi Y."/>
            <person name="Komaki H."/>
            <person name="Oguchi A."/>
        </authorList>
    </citation>
    <scope>NUCLEOTIDE SEQUENCE [LARGE SCALE GENOMIC DNA]</scope>
    <source>
        <strain evidence="2 3">NBRC 16266</strain>
    </source>
</reference>
<sequence>MELGTHLGMDIRELLSGLTGAQRVYGEPYERDGITVIPAAVIRGGGGFGNGNGELGSGEGGGGGITGRPIGAYVIKDGEVRWEPALDVGRLVLGGQLLVALLALLAFRLLRRRK</sequence>